<proteinExistence type="predicted"/>
<keyword evidence="2" id="KW-1185">Reference proteome</keyword>
<dbReference type="Pfam" id="PF13573">
    <property type="entry name" value="SprB"/>
    <property type="match status" value="1"/>
</dbReference>
<dbReference type="NCBIfam" id="NF033708">
    <property type="entry name" value="T9SS_Cterm_ChiA"/>
    <property type="match status" value="1"/>
</dbReference>
<dbReference type="RefSeq" id="WP_310028417.1">
    <property type="nucleotide sequence ID" value="NZ_JAVDVI010000019.1"/>
</dbReference>
<evidence type="ECO:0008006" key="3">
    <source>
        <dbReference type="Google" id="ProtNLM"/>
    </source>
</evidence>
<gene>
    <name evidence="1" type="ORF">J2X31_003428</name>
</gene>
<accession>A0ABU1TU28</accession>
<name>A0ABU1TU28_9FLAO</name>
<dbReference type="EMBL" id="JAVDVI010000019">
    <property type="protein sequence ID" value="MDR6969397.1"/>
    <property type="molecule type" value="Genomic_DNA"/>
</dbReference>
<dbReference type="Proteomes" id="UP001255185">
    <property type="component" value="Unassembled WGS sequence"/>
</dbReference>
<reference evidence="1 2" key="1">
    <citation type="submission" date="2023-07" db="EMBL/GenBank/DDBJ databases">
        <title>Sorghum-associated microbial communities from plants grown in Nebraska, USA.</title>
        <authorList>
            <person name="Schachtman D."/>
        </authorList>
    </citation>
    <scope>NUCLEOTIDE SEQUENCE [LARGE SCALE GENOMIC DNA]</scope>
    <source>
        <strain evidence="1 2">3773</strain>
    </source>
</reference>
<feature type="non-terminal residue" evidence="1">
    <location>
        <position position="1"/>
    </location>
</feature>
<dbReference type="InterPro" id="IPR025667">
    <property type="entry name" value="SprB_repeat"/>
</dbReference>
<organism evidence="1 2">
    <name type="scientific">Flavobacterium arsenatis</name>
    <dbReference type="NCBI Taxonomy" id="1484332"/>
    <lineage>
        <taxon>Bacteria</taxon>
        <taxon>Pseudomonadati</taxon>
        <taxon>Bacteroidota</taxon>
        <taxon>Flavobacteriia</taxon>
        <taxon>Flavobacteriales</taxon>
        <taxon>Flavobacteriaceae</taxon>
        <taxon>Flavobacterium</taxon>
    </lineage>
</organism>
<evidence type="ECO:0000313" key="2">
    <source>
        <dbReference type="Proteomes" id="UP001255185"/>
    </source>
</evidence>
<protein>
    <recommendedName>
        <fullName evidence="3">T9SS sorting signal type C domain-containing protein</fullName>
    </recommendedName>
</protein>
<sequence length="657" mass="70211">TTTGRSAGSYTVTITDANGCSIQKNFTINAPSALTATQSQTDVSCNGGSNGTASVVASGGTGSYTYSWSPSGGTAATASGLSSGNYTVTITDANGCSIQKNFTIGNVLDCSITTSWDGDSWSNGVPNCNSYTATINGNYDSALNGVITACSLTVNSGDVTVASGDNFIIKGMVSVSGGSLTFEQNSNLIQTDEVINSGTIIYKRNSSSLYGLDYTIWSSPVNGNQKLKEFSPLTLDQHFYVYNTSLNAYSNYLSASGVFGGNPNEEEFVTAKGYLIRMPEGSSTSSPSVFNGTFTGTPNNGTTSIALETQNARFNAVGNPYPSPINVQDFILFNQSNLDDGTLYFWRKRNGSSGTAYATVTLAAYVASNALDGDTSAGAFNEGEEANWVINPGQGFIIKAAPTAATLDFNNTMRRAVNNGQFFRAGTENNVTLETLPTSKLWLDIKNENNEFGQTAIAYTSFTTLGLDYGYDGKLINDGATALYSIAEDTKLVIQARESFNVEDVVPLGYKTSTDGNYTINISQKTGVFDEGQNIYLRDNLLGLIHNLSDSGAYTFATSEGTFENRFTVVYSSALDTPAFERNNFIISKNRNNITVNSGKTKMKSINIYDMLGRIVYSKEGINASLAIIEDLNAEEQVLIVQVITEEGNTINKKIIH</sequence>
<dbReference type="Gene3D" id="2.40.10.10">
    <property type="entry name" value="Trypsin-like serine proteases"/>
    <property type="match status" value="1"/>
</dbReference>
<evidence type="ECO:0000313" key="1">
    <source>
        <dbReference type="EMBL" id="MDR6969397.1"/>
    </source>
</evidence>
<dbReference type="InterPro" id="IPR043504">
    <property type="entry name" value="Peptidase_S1_PA_chymotrypsin"/>
</dbReference>
<comment type="caution">
    <text evidence="1">The sequence shown here is derived from an EMBL/GenBank/DDBJ whole genome shotgun (WGS) entry which is preliminary data.</text>
</comment>